<dbReference type="HOGENOM" id="CLU_178266_1_0_9"/>
<evidence type="ECO:0000256" key="1">
    <source>
        <dbReference type="SAM" id="Coils"/>
    </source>
</evidence>
<dbReference type="AlphaFoldDB" id="F9DWB7"/>
<evidence type="ECO:0000256" key="2">
    <source>
        <dbReference type="SAM" id="MobiDB-lite"/>
    </source>
</evidence>
<feature type="region of interest" description="Disordered" evidence="2">
    <location>
        <begin position="1"/>
        <end position="26"/>
    </location>
</feature>
<evidence type="ECO:0000313" key="3">
    <source>
        <dbReference type="EMBL" id="EGQ21738.1"/>
    </source>
</evidence>
<reference evidence="3 4" key="1">
    <citation type="submission" date="2011-04" db="EMBL/GenBank/DDBJ databases">
        <authorList>
            <person name="Muzny D."/>
            <person name="Qin X."/>
            <person name="Deng J."/>
            <person name="Jiang H."/>
            <person name="Liu Y."/>
            <person name="Qu J."/>
            <person name="Song X.-Z."/>
            <person name="Zhang L."/>
            <person name="Thornton R."/>
            <person name="Coyle M."/>
            <person name="Francisco L."/>
            <person name="Jackson L."/>
            <person name="Javaid M."/>
            <person name="Korchina V."/>
            <person name="Kovar C."/>
            <person name="Mata R."/>
            <person name="Mathew T."/>
            <person name="Ngo R."/>
            <person name="Nguyen L."/>
            <person name="Nguyen N."/>
            <person name="Okwuonu G."/>
            <person name="Ongeri F."/>
            <person name="Pham C."/>
            <person name="Simmons D."/>
            <person name="Wilczek-Boney K."/>
            <person name="Hale W."/>
            <person name="Jakkamsetti A."/>
            <person name="Pham P."/>
            <person name="Ruth R."/>
            <person name="San Lucas F."/>
            <person name="Warren J."/>
            <person name="Zhang J."/>
            <person name="Zhao Z."/>
            <person name="Zhou C."/>
            <person name="Zhu D."/>
            <person name="Lee S."/>
            <person name="Bess C."/>
            <person name="Blankenburg K."/>
            <person name="Forbes L."/>
            <person name="Fu Q."/>
            <person name="Gubbala S."/>
            <person name="Hirani K."/>
            <person name="Jayaseelan J.C."/>
            <person name="Lara F."/>
            <person name="Munidasa M."/>
            <person name="Palculict T."/>
            <person name="Patil S."/>
            <person name="Pu L.-L."/>
            <person name="Saada N."/>
            <person name="Tang L."/>
            <person name="Weissenberger G."/>
            <person name="Zhu Y."/>
            <person name="Hemphill L."/>
            <person name="Shang Y."/>
            <person name="Youmans B."/>
            <person name="Ayvaz T."/>
            <person name="Ross M."/>
            <person name="Santibanez J."/>
            <person name="Aqrawi P."/>
            <person name="Gross S."/>
            <person name="Joshi V."/>
            <person name="Fowler G."/>
            <person name="Nazareth L."/>
            <person name="Reid J."/>
            <person name="Worley K."/>
            <person name="Petrosino J."/>
            <person name="Highlander S."/>
            <person name="Gibbs R."/>
        </authorList>
    </citation>
    <scope>NUCLEOTIDE SEQUENCE [LARGE SCALE GENOMIC DNA]</scope>
    <source>
        <strain evidence="3 4">2681</strain>
    </source>
</reference>
<dbReference type="InterPro" id="IPR017524">
    <property type="entry name" value="SASP_thioredoxin-like"/>
</dbReference>
<evidence type="ECO:0000313" key="4">
    <source>
        <dbReference type="Proteomes" id="UP000005316"/>
    </source>
</evidence>
<keyword evidence="1" id="KW-0175">Coiled coil</keyword>
<gene>
    <name evidence="3" type="ORF">HMPREF9372_3098</name>
</gene>
<protein>
    <submittedName>
        <fullName evidence="3">Small acid-soluble spore protein Tlp</fullName>
    </submittedName>
</protein>
<accession>F9DWB7</accession>
<dbReference type="Proteomes" id="UP000005316">
    <property type="component" value="Unassembled WGS sequence"/>
</dbReference>
<dbReference type="Pfam" id="PF19824">
    <property type="entry name" value="Tlp"/>
    <property type="match status" value="1"/>
</dbReference>
<name>F9DWB7_9BACL</name>
<dbReference type="EMBL" id="AFPZ01000099">
    <property type="protein sequence ID" value="EGQ21738.1"/>
    <property type="molecule type" value="Genomic_DNA"/>
</dbReference>
<feature type="coiled-coil region" evidence="1">
    <location>
        <begin position="29"/>
        <end position="71"/>
    </location>
</feature>
<sequence>MEGKAKEGGWKMAKNFPKPNDPADNKERLNKTISNMEAAEDAMKFAEGDEFAKIKKKNERREESIKDLKSEIHEEDKSRINGYI</sequence>
<dbReference type="STRING" id="759851.SAMN04244570_1323"/>
<organism evidence="3 4">
    <name type="scientific">Sporosarcina newyorkensis 2681</name>
    <dbReference type="NCBI Taxonomy" id="1027292"/>
    <lineage>
        <taxon>Bacteria</taxon>
        <taxon>Bacillati</taxon>
        <taxon>Bacillota</taxon>
        <taxon>Bacilli</taxon>
        <taxon>Bacillales</taxon>
        <taxon>Caryophanaceae</taxon>
        <taxon>Sporosarcina</taxon>
    </lineage>
</organism>
<proteinExistence type="predicted"/>
<comment type="caution">
    <text evidence="3">The sequence shown here is derived from an EMBL/GenBank/DDBJ whole genome shotgun (WGS) entry which is preliminary data.</text>
</comment>